<name>A0A5P6VT09_PSEXY</name>
<proteinExistence type="predicted"/>
<dbReference type="InterPro" id="IPR003646">
    <property type="entry name" value="SH3-like_bac-type"/>
</dbReference>
<dbReference type="OrthoDB" id="1690999at2"/>
<sequence length="431" mass="47865">MDFNKIKENIRRVAGICGDFIIKNKRYVLAVAIFICMNLVLFLGTGDKASSNSTSEKSSSRVYKEFKENNNEALTKLISDYYVAYAAGDTDTIQTLVSPSQVSDQEVSYIKFYSQYIEEFQDIQIFTKQGLSKGSYLVSVRVNLKYNDIATAAPGLDFFYVQTQDDKLYIDNTYGSFNQNNNVVEMDTEISDLISVYIRQQDLLDKQAEVTSEYNAAIKNDSDLNTFMTISLPDAIVSWNTDYNAQLAAAAEAEAQAAEEAAKAEEEAKAKAEEEAKAAEEEANSYTGKVNSSVNVRESADKTSNKLGKLSKGDEIKIYGEEGDFYKFDYNGTKAYVTKSAVKVSTDTATEDTQETTEETTETTTTTVYNKGDKVTLSSTVNIRSKMDSSASKVAVAYAGEEVEVVMSYAEGWTKVKYKSKEGFIRTDLLK</sequence>
<keyword evidence="2" id="KW-1133">Transmembrane helix</keyword>
<dbReference type="Gene3D" id="2.30.30.40">
    <property type="entry name" value="SH3 Domains"/>
    <property type="match status" value="2"/>
</dbReference>
<dbReference type="AlphaFoldDB" id="A0A5P6VT09"/>
<evidence type="ECO:0000256" key="1">
    <source>
        <dbReference type="SAM" id="MobiDB-lite"/>
    </source>
</evidence>
<dbReference type="PANTHER" id="PTHR34408">
    <property type="entry name" value="FAMILY PROTEIN, PUTATIVE-RELATED"/>
    <property type="match status" value="1"/>
</dbReference>
<dbReference type="RefSeq" id="WP_151624908.1">
    <property type="nucleotide sequence ID" value="NZ_CP043028.1"/>
</dbReference>
<dbReference type="KEGG" id="pxv:FXF36_13390"/>
<dbReference type="Proteomes" id="UP000327030">
    <property type="component" value="Chromosome 1"/>
</dbReference>
<feature type="compositionally biased region" description="Basic and acidic residues" evidence="1">
    <location>
        <begin position="261"/>
        <end position="280"/>
    </location>
</feature>
<evidence type="ECO:0000256" key="2">
    <source>
        <dbReference type="SAM" id="Phobius"/>
    </source>
</evidence>
<feature type="compositionally biased region" description="Polar residues" evidence="1">
    <location>
        <begin position="284"/>
        <end position="296"/>
    </location>
</feature>
<accession>A0A5P6VT09</accession>
<dbReference type="EMBL" id="CP043028">
    <property type="protein sequence ID" value="QFJ55803.1"/>
    <property type="molecule type" value="Genomic_DNA"/>
</dbReference>
<dbReference type="InterPro" id="IPR052354">
    <property type="entry name" value="Cell_Wall_Dynamics_Protein"/>
</dbReference>
<keyword evidence="2" id="KW-0472">Membrane</keyword>
<feature type="domain" description="SH3b" evidence="3">
    <location>
        <begin position="283"/>
        <end position="346"/>
    </location>
</feature>
<reference evidence="5" key="1">
    <citation type="submission" date="2019-08" db="EMBL/GenBank/DDBJ databases">
        <title>Complete Genome Sequence of the Polysaccharide-Degrading Rumen Bacterium Pseudobutyrivibrio xylanivorans MA3014.</title>
        <authorList>
            <person name="Palevich N."/>
            <person name="Maclean P.H."/>
            <person name="Kelly W.J."/>
            <person name="Leahy S.C."/>
            <person name="Rakonjac J."/>
            <person name="Attwood G.T."/>
        </authorList>
    </citation>
    <scope>NUCLEOTIDE SEQUENCE [LARGE SCALE GENOMIC DNA]</scope>
    <source>
        <strain evidence="5">MA3014</strain>
    </source>
</reference>
<evidence type="ECO:0000259" key="3">
    <source>
        <dbReference type="PROSITE" id="PS51781"/>
    </source>
</evidence>
<feature type="transmembrane region" description="Helical" evidence="2">
    <location>
        <begin position="27"/>
        <end position="46"/>
    </location>
</feature>
<gene>
    <name evidence="4" type="ORF">FXF36_13390</name>
</gene>
<dbReference type="PROSITE" id="PS51781">
    <property type="entry name" value="SH3B"/>
    <property type="match status" value="1"/>
</dbReference>
<protein>
    <submittedName>
        <fullName evidence="4">SH3 domain-containing protein</fullName>
    </submittedName>
</protein>
<dbReference type="SMART" id="SM00287">
    <property type="entry name" value="SH3b"/>
    <property type="match status" value="2"/>
</dbReference>
<dbReference type="Pfam" id="PF08239">
    <property type="entry name" value="SH3_3"/>
    <property type="match status" value="2"/>
</dbReference>
<evidence type="ECO:0000313" key="4">
    <source>
        <dbReference type="EMBL" id="QFJ55803.1"/>
    </source>
</evidence>
<feature type="region of interest" description="Disordered" evidence="1">
    <location>
        <begin position="261"/>
        <end position="307"/>
    </location>
</feature>
<organism evidence="4 5">
    <name type="scientific">Pseudobutyrivibrio xylanivorans</name>
    <dbReference type="NCBI Taxonomy" id="185007"/>
    <lineage>
        <taxon>Bacteria</taxon>
        <taxon>Bacillati</taxon>
        <taxon>Bacillota</taxon>
        <taxon>Clostridia</taxon>
        <taxon>Lachnospirales</taxon>
        <taxon>Lachnospiraceae</taxon>
        <taxon>Pseudobutyrivibrio</taxon>
    </lineage>
</organism>
<keyword evidence="2" id="KW-0812">Transmembrane</keyword>
<evidence type="ECO:0000313" key="5">
    <source>
        <dbReference type="Proteomes" id="UP000327030"/>
    </source>
</evidence>
<dbReference type="PANTHER" id="PTHR34408:SF1">
    <property type="entry name" value="GLYCOSYL HYDROLASE FAMILY 19 DOMAIN-CONTAINING PROTEIN HI_1415"/>
    <property type="match status" value="1"/>
</dbReference>